<proteinExistence type="predicted"/>
<organism evidence="2 3">
    <name type="scientific">Novosphingobium fuchskuhlense</name>
    <dbReference type="NCBI Taxonomy" id="1117702"/>
    <lineage>
        <taxon>Bacteria</taxon>
        <taxon>Pseudomonadati</taxon>
        <taxon>Pseudomonadota</taxon>
        <taxon>Alphaproteobacteria</taxon>
        <taxon>Sphingomonadales</taxon>
        <taxon>Sphingomonadaceae</taxon>
        <taxon>Novosphingobium</taxon>
    </lineage>
</organism>
<dbReference type="EMBL" id="LLZS01000003">
    <property type="protein sequence ID" value="KUR72621.1"/>
    <property type="molecule type" value="Genomic_DNA"/>
</dbReference>
<dbReference type="STRING" id="1117702.AQZ52_05105"/>
<dbReference type="AlphaFoldDB" id="A0A117UXE3"/>
<dbReference type="RefSeq" id="WP_067906966.1">
    <property type="nucleotide sequence ID" value="NZ_KQ954244.1"/>
</dbReference>
<keyword evidence="1" id="KW-1133">Transmembrane helix</keyword>
<keyword evidence="3" id="KW-1185">Reference proteome</keyword>
<feature type="transmembrane region" description="Helical" evidence="1">
    <location>
        <begin position="6"/>
        <end position="24"/>
    </location>
</feature>
<dbReference type="InterPro" id="IPR049641">
    <property type="entry name" value="THIVI_2564-like"/>
</dbReference>
<reference evidence="2 3" key="1">
    <citation type="submission" date="2015-10" db="EMBL/GenBank/DDBJ databases">
        <title>Draft genome sequence of Novosphingobium fuchskuhlense DSM 25065 isolated from a surface water sample of the southwest basin of Lake Grosse Fuchskuhle.</title>
        <authorList>
            <person name="Ruckert C."/>
            <person name="Winkler A."/>
            <person name="Glaeser J."/>
            <person name="Grossart H.-P."/>
            <person name="Kalinowski J."/>
            <person name="Glaeser S."/>
        </authorList>
    </citation>
    <scope>NUCLEOTIDE SEQUENCE [LARGE SCALE GENOMIC DNA]</scope>
    <source>
        <strain evidence="2 3">FNE08-7</strain>
    </source>
</reference>
<keyword evidence="1" id="KW-0812">Transmembrane</keyword>
<comment type="caution">
    <text evidence="2">The sequence shown here is derived from an EMBL/GenBank/DDBJ whole genome shotgun (WGS) entry which is preliminary data.</text>
</comment>
<keyword evidence="1" id="KW-0472">Membrane</keyword>
<evidence type="ECO:0000313" key="2">
    <source>
        <dbReference type="EMBL" id="KUR72621.1"/>
    </source>
</evidence>
<dbReference type="NCBIfam" id="NF041949">
    <property type="entry name" value="THIVI_2564_fam"/>
    <property type="match status" value="1"/>
</dbReference>
<sequence>MSLVNLIVILMVVGVLLWLVNTYLPMDGKIKSILNAVVVIGVVLWLLRVLGLLASLDAIHIGK</sequence>
<evidence type="ECO:0000313" key="3">
    <source>
        <dbReference type="Proteomes" id="UP000058012"/>
    </source>
</evidence>
<dbReference type="Proteomes" id="UP000058012">
    <property type="component" value="Unassembled WGS sequence"/>
</dbReference>
<evidence type="ECO:0000256" key="1">
    <source>
        <dbReference type="SAM" id="Phobius"/>
    </source>
</evidence>
<gene>
    <name evidence="2" type="ORF">AQZ52_05105</name>
</gene>
<feature type="transmembrane region" description="Helical" evidence="1">
    <location>
        <begin position="36"/>
        <end position="56"/>
    </location>
</feature>
<name>A0A117UXE3_9SPHN</name>
<protein>
    <submittedName>
        <fullName evidence="2">Uncharacterized protein</fullName>
    </submittedName>
</protein>
<accession>A0A117UXE3</accession>